<accession>A0AAV9BUW8</accession>
<reference evidence="1" key="2">
    <citation type="submission" date="2023-06" db="EMBL/GenBank/DDBJ databases">
        <authorList>
            <person name="Ma L."/>
            <person name="Liu K.-W."/>
            <person name="Li Z."/>
            <person name="Hsiao Y.-Y."/>
            <person name="Qi Y."/>
            <person name="Fu T."/>
            <person name="Tang G."/>
            <person name="Zhang D."/>
            <person name="Sun W.-H."/>
            <person name="Liu D.-K."/>
            <person name="Li Y."/>
            <person name="Chen G.-Z."/>
            <person name="Liu X.-D."/>
            <person name="Liao X.-Y."/>
            <person name="Jiang Y.-T."/>
            <person name="Yu X."/>
            <person name="Hao Y."/>
            <person name="Huang J."/>
            <person name="Zhao X.-W."/>
            <person name="Ke S."/>
            <person name="Chen Y.-Y."/>
            <person name="Wu W.-L."/>
            <person name="Hsu J.-L."/>
            <person name="Lin Y.-F."/>
            <person name="Huang M.-D."/>
            <person name="Li C.-Y."/>
            <person name="Huang L."/>
            <person name="Wang Z.-W."/>
            <person name="Zhao X."/>
            <person name="Zhong W.-Y."/>
            <person name="Peng D.-H."/>
            <person name="Ahmad S."/>
            <person name="Lan S."/>
            <person name="Zhang J.-S."/>
            <person name="Tsai W.-C."/>
            <person name="Van De Peer Y."/>
            <person name="Liu Z.-J."/>
        </authorList>
    </citation>
    <scope>NUCLEOTIDE SEQUENCE</scope>
    <source>
        <strain evidence="1">SCP</strain>
        <tissue evidence="1">Leaves</tissue>
    </source>
</reference>
<reference evidence="1" key="1">
    <citation type="journal article" date="2023" name="Nat. Commun.">
        <title>Diploid and tetraploid genomes of Acorus and the evolution of monocots.</title>
        <authorList>
            <person name="Ma L."/>
            <person name="Liu K.W."/>
            <person name="Li Z."/>
            <person name="Hsiao Y.Y."/>
            <person name="Qi Y."/>
            <person name="Fu T."/>
            <person name="Tang G.D."/>
            <person name="Zhang D."/>
            <person name="Sun W.H."/>
            <person name="Liu D.K."/>
            <person name="Li Y."/>
            <person name="Chen G.Z."/>
            <person name="Liu X.D."/>
            <person name="Liao X.Y."/>
            <person name="Jiang Y.T."/>
            <person name="Yu X."/>
            <person name="Hao Y."/>
            <person name="Huang J."/>
            <person name="Zhao X.W."/>
            <person name="Ke S."/>
            <person name="Chen Y.Y."/>
            <person name="Wu W.L."/>
            <person name="Hsu J.L."/>
            <person name="Lin Y.F."/>
            <person name="Huang M.D."/>
            <person name="Li C.Y."/>
            <person name="Huang L."/>
            <person name="Wang Z.W."/>
            <person name="Zhao X."/>
            <person name="Zhong W.Y."/>
            <person name="Peng D.H."/>
            <person name="Ahmad S."/>
            <person name="Lan S."/>
            <person name="Zhang J.S."/>
            <person name="Tsai W.C."/>
            <person name="Van de Peer Y."/>
            <person name="Liu Z.J."/>
        </authorList>
    </citation>
    <scope>NUCLEOTIDE SEQUENCE</scope>
    <source>
        <strain evidence="1">SCP</strain>
    </source>
</reference>
<protein>
    <submittedName>
        <fullName evidence="1">Uncharacterized protein</fullName>
    </submittedName>
</protein>
<keyword evidence="2" id="KW-1185">Reference proteome</keyword>
<evidence type="ECO:0000313" key="1">
    <source>
        <dbReference type="EMBL" id="KAK1280496.1"/>
    </source>
</evidence>
<dbReference type="AlphaFoldDB" id="A0AAV9BUW8"/>
<dbReference type="Proteomes" id="UP001179952">
    <property type="component" value="Unassembled WGS sequence"/>
</dbReference>
<name>A0AAV9BUW8_ACOGR</name>
<comment type="caution">
    <text evidence="1">The sequence shown here is derived from an EMBL/GenBank/DDBJ whole genome shotgun (WGS) entry which is preliminary data.</text>
</comment>
<dbReference type="EMBL" id="JAUJYN010000001">
    <property type="protein sequence ID" value="KAK1280496.1"/>
    <property type="molecule type" value="Genomic_DNA"/>
</dbReference>
<proteinExistence type="predicted"/>
<organism evidence="1 2">
    <name type="scientific">Acorus gramineus</name>
    <name type="common">Dwarf sweet flag</name>
    <dbReference type="NCBI Taxonomy" id="55184"/>
    <lineage>
        <taxon>Eukaryota</taxon>
        <taxon>Viridiplantae</taxon>
        <taxon>Streptophyta</taxon>
        <taxon>Embryophyta</taxon>
        <taxon>Tracheophyta</taxon>
        <taxon>Spermatophyta</taxon>
        <taxon>Magnoliopsida</taxon>
        <taxon>Liliopsida</taxon>
        <taxon>Acoraceae</taxon>
        <taxon>Acorus</taxon>
    </lineage>
</organism>
<gene>
    <name evidence="1" type="ORF">QJS04_geneDACA015146</name>
</gene>
<sequence>METIIYTDCSRWCPASSCTTFICRNCCFMNAPTCLRSKRCIYQEAHLLSDEEYLSKK</sequence>
<evidence type="ECO:0000313" key="2">
    <source>
        <dbReference type="Proteomes" id="UP001179952"/>
    </source>
</evidence>